<dbReference type="AlphaFoldDB" id="A0A8J6NFW7"/>
<evidence type="ECO:0000256" key="2">
    <source>
        <dbReference type="ARBA" id="ARBA00008335"/>
    </source>
</evidence>
<dbReference type="InterPro" id="IPR020846">
    <property type="entry name" value="MFS_dom"/>
</dbReference>
<dbReference type="GO" id="GO:0022857">
    <property type="term" value="F:transmembrane transporter activity"/>
    <property type="evidence" value="ECO:0007669"/>
    <property type="project" value="InterPro"/>
</dbReference>
<dbReference type="EMBL" id="JACNJZ010000181">
    <property type="protein sequence ID" value="MBC8318705.1"/>
    <property type="molecule type" value="Genomic_DNA"/>
</dbReference>
<comment type="similarity">
    <text evidence="2">Belongs to the major facilitator superfamily.</text>
</comment>
<feature type="transmembrane region" description="Helical" evidence="8">
    <location>
        <begin position="160"/>
        <end position="179"/>
    </location>
</feature>
<keyword evidence="6 8" id="KW-1133">Transmembrane helix</keyword>
<feature type="transmembrane region" description="Helical" evidence="8">
    <location>
        <begin position="331"/>
        <end position="354"/>
    </location>
</feature>
<accession>A0A8J6NFW7</accession>
<dbReference type="CDD" id="cd17324">
    <property type="entry name" value="MFS_NepI_like"/>
    <property type="match status" value="1"/>
</dbReference>
<feature type="transmembrane region" description="Helical" evidence="8">
    <location>
        <begin position="296"/>
        <end position="319"/>
    </location>
</feature>
<dbReference type="InterPro" id="IPR036259">
    <property type="entry name" value="MFS_trans_sf"/>
</dbReference>
<evidence type="ECO:0000313" key="11">
    <source>
        <dbReference type="Proteomes" id="UP000614424"/>
    </source>
</evidence>
<dbReference type="Gene3D" id="1.20.1250.20">
    <property type="entry name" value="MFS general substrate transporter like domains"/>
    <property type="match status" value="1"/>
</dbReference>
<comment type="caution">
    <text evidence="10">The sequence shown here is derived from an EMBL/GenBank/DDBJ whole genome shotgun (WGS) entry which is preliminary data.</text>
</comment>
<feature type="transmembrane region" description="Helical" evidence="8">
    <location>
        <begin position="133"/>
        <end position="154"/>
    </location>
</feature>
<evidence type="ECO:0000256" key="7">
    <source>
        <dbReference type="ARBA" id="ARBA00023136"/>
    </source>
</evidence>
<evidence type="ECO:0000256" key="1">
    <source>
        <dbReference type="ARBA" id="ARBA00004651"/>
    </source>
</evidence>
<keyword evidence="5 8" id="KW-0812">Transmembrane</keyword>
<evidence type="ECO:0000256" key="5">
    <source>
        <dbReference type="ARBA" id="ARBA00022692"/>
    </source>
</evidence>
<dbReference type="GO" id="GO:0005886">
    <property type="term" value="C:plasma membrane"/>
    <property type="evidence" value="ECO:0007669"/>
    <property type="project" value="UniProtKB-SubCell"/>
</dbReference>
<feature type="domain" description="Major facilitator superfamily (MFS) profile" evidence="9">
    <location>
        <begin position="7"/>
        <end position="383"/>
    </location>
</feature>
<evidence type="ECO:0000313" key="10">
    <source>
        <dbReference type="EMBL" id="MBC8318705.1"/>
    </source>
</evidence>
<keyword evidence="4" id="KW-1003">Cell membrane</keyword>
<reference evidence="10 11" key="1">
    <citation type="submission" date="2020-08" db="EMBL/GenBank/DDBJ databases">
        <title>Bridging the membrane lipid divide: bacteria of the FCB group superphylum have the potential to synthesize archaeal ether lipids.</title>
        <authorList>
            <person name="Villanueva L."/>
            <person name="Von Meijenfeldt F.A.B."/>
            <person name="Westbye A.B."/>
            <person name="Yadav S."/>
            <person name="Hopmans E.C."/>
            <person name="Dutilh B.E."/>
            <person name="Sinninghe Damste J.S."/>
        </authorList>
    </citation>
    <scope>NUCLEOTIDE SEQUENCE [LARGE SCALE GENOMIC DNA]</scope>
    <source>
        <strain evidence="10">NIOZ-UU47</strain>
    </source>
</reference>
<feature type="transmembrane region" description="Helical" evidence="8">
    <location>
        <begin position="234"/>
        <end position="256"/>
    </location>
</feature>
<gene>
    <name evidence="10" type="ORF">H8E41_12440</name>
</gene>
<evidence type="ECO:0000256" key="3">
    <source>
        <dbReference type="ARBA" id="ARBA00022448"/>
    </source>
</evidence>
<feature type="transmembrane region" description="Helical" evidence="8">
    <location>
        <begin position="103"/>
        <end position="121"/>
    </location>
</feature>
<organism evidence="10 11">
    <name type="scientific">Candidatus Desulfobia pelagia</name>
    <dbReference type="NCBI Taxonomy" id="2841692"/>
    <lineage>
        <taxon>Bacteria</taxon>
        <taxon>Pseudomonadati</taxon>
        <taxon>Thermodesulfobacteriota</taxon>
        <taxon>Desulfobulbia</taxon>
        <taxon>Desulfobulbales</taxon>
        <taxon>Desulfobulbaceae</taxon>
        <taxon>Candidatus Desulfobia</taxon>
    </lineage>
</organism>
<dbReference type="PROSITE" id="PS50850">
    <property type="entry name" value="MFS"/>
    <property type="match status" value="1"/>
</dbReference>
<protein>
    <submittedName>
        <fullName evidence="10">MFS transporter</fullName>
    </submittedName>
</protein>
<dbReference type="PANTHER" id="PTHR43271">
    <property type="entry name" value="BLL2771 PROTEIN"/>
    <property type="match status" value="1"/>
</dbReference>
<keyword evidence="7 8" id="KW-0472">Membrane</keyword>
<evidence type="ECO:0000256" key="6">
    <source>
        <dbReference type="ARBA" id="ARBA00022989"/>
    </source>
</evidence>
<feature type="transmembrane region" description="Helical" evidence="8">
    <location>
        <begin position="74"/>
        <end position="97"/>
    </location>
</feature>
<feature type="transmembrane region" description="Helical" evidence="8">
    <location>
        <begin position="360"/>
        <end position="379"/>
    </location>
</feature>
<evidence type="ECO:0000256" key="8">
    <source>
        <dbReference type="SAM" id="Phobius"/>
    </source>
</evidence>
<dbReference type="Pfam" id="PF07690">
    <property type="entry name" value="MFS_1"/>
    <property type="match status" value="1"/>
</dbReference>
<comment type="subcellular location">
    <subcellularLocation>
        <location evidence="1">Cell membrane</location>
        <topology evidence="1">Multi-pass membrane protein</topology>
    </subcellularLocation>
</comment>
<dbReference type="PANTHER" id="PTHR43271:SF1">
    <property type="entry name" value="INNER MEMBRANE TRANSPORT PROTEIN YNFM"/>
    <property type="match status" value="1"/>
</dbReference>
<name>A0A8J6NFW7_9BACT</name>
<keyword evidence="3" id="KW-0813">Transport</keyword>
<evidence type="ECO:0000259" key="9">
    <source>
        <dbReference type="PROSITE" id="PS50850"/>
    </source>
</evidence>
<evidence type="ECO:0000256" key="4">
    <source>
        <dbReference type="ARBA" id="ARBA00022475"/>
    </source>
</evidence>
<sequence length="386" mass="41447">MHSSFSRLQLAVFALVSASFANIYITQPVLPVLQDEFSVDLVIVSLTVSVVILGIALSTLPFGVLVDRVSIRPIIFVGGIVVALGGIICAMTGNIWLLIGARFLQGLFLPALTTCIAAFLAKSLPVDRLKVVMGSYVSAQVFGGLSGRLLGGWIHPPLHWRYAFVSAAVIVLVAMFIALKNLPASPVSVRKEAGTVSFVSLMRRWELVRIYLCAAGGFFVFSSVFNYLPFRLASAPFLFSTEVVTLLYLVFILGVIMGPIAGRISNRFGSGFTLIGGGIVLVFSMVLILMPSISAVVVGLLGMCAGFFTIHTSAVGLLNSRLVSGQGCANALYVLFYYAGGWVGITCCGFAYKYGGWNTVVYLCCCVLLIPLSVGFGEFKRERRDN</sequence>
<proteinExistence type="inferred from homology"/>
<feature type="transmembrane region" description="Helical" evidence="8">
    <location>
        <begin position="268"/>
        <end position="290"/>
    </location>
</feature>
<dbReference type="InterPro" id="IPR011701">
    <property type="entry name" value="MFS"/>
</dbReference>
<dbReference type="SUPFAM" id="SSF103473">
    <property type="entry name" value="MFS general substrate transporter"/>
    <property type="match status" value="1"/>
</dbReference>
<feature type="transmembrane region" description="Helical" evidence="8">
    <location>
        <begin position="210"/>
        <end position="228"/>
    </location>
</feature>
<dbReference type="Proteomes" id="UP000614424">
    <property type="component" value="Unassembled WGS sequence"/>
</dbReference>
<feature type="transmembrane region" description="Helical" evidence="8">
    <location>
        <begin position="37"/>
        <end position="62"/>
    </location>
</feature>